<sequence>MGKIGLQLYSVRDAAGKDFLGTVRRIADMGYDGIQFAGFFNTPAEELKKVLDEKGITAAGSHMGLDTLRGENLKQTLEYNQKIGNGLIICPYLPEEIRKTSDDYKKIAEVLNEVGRTCRENGFTFAYHNHNFEFEAFDGETGFNILFENTDPQFVKVELDCYWVTYAGLSPTDIIEKYGDRVVSLHIKDMKMVDGVKRSIEIGSGELDINGLLNTGDQFGVNWYIVEQEQFDGDPMESSLINIENLKSKAGR</sequence>
<protein>
    <submittedName>
        <fullName evidence="2">Sugar phosphate isomerase/epimerase</fullName>
    </submittedName>
</protein>
<comment type="caution">
    <text evidence="2">The sequence shown here is derived from an EMBL/GenBank/DDBJ whole genome shotgun (WGS) entry which is preliminary data.</text>
</comment>
<dbReference type="EMBL" id="PGVE01000107">
    <property type="protein sequence ID" value="PLS01076.1"/>
    <property type="molecule type" value="Genomic_DNA"/>
</dbReference>
<keyword evidence="2" id="KW-0413">Isomerase</keyword>
<dbReference type="GO" id="GO:0016853">
    <property type="term" value="F:isomerase activity"/>
    <property type="evidence" value="ECO:0007669"/>
    <property type="project" value="UniProtKB-KW"/>
</dbReference>
<dbReference type="RefSeq" id="WP_101652327.1">
    <property type="nucleotide sequence ID" value="NZ_PGVE01000107.1"/>
</dbReference>
<evidence type="ECO:0000313" key="3">
    <source>
        <dbReference type="Proteomes" id="UP000234950"/>
    </source>
</evidence>
<dbReference type="OrthoDB" id="9798407at2"/>
<evidence type="ECO:0000259" key="1">
    <source>
        <dbReference type="Pfam" id="PF01261"/>
    </source>
</evidence>
<dbReference type="InterPro" id="IPR013022">
    <property type="entry name" value="Xyl_isomerase-like_TIM-brl"/>
</dbReference>
<dbReference type="SUPFAM" id="SSF51658">
    <property type="entry name" value="Xylose isomerase-like"/>
    <property type="match status" value="1"/>
</dbReference>
<feature type="domain" description="Xylose isomerase-like TIM barrel" evidence="1">
    <location>
        <begin position="23"/>
        <end position="234"/>
    </location>
</feature>
<dbReference type="Pfam" id="PF01261">
    <property type="entry name" value="AP_endonuc_2"/>
    <property type="match status" value="1"/>
</dbReference>
<dbReference type="AlphaFoldDB" id="A0A2N5H6E3"/>
<gene>
    <name evidence="2" type="ORF">CVD27_27205</name>
</gene>
<dbReference type="Gene3D" id="3.20.20.150">
    <property type="entry name" value="Divalent-metal-dependent TIM barrel enzymes"/>
    <property type="match status" value="1"/>
</dbReference>
<evidence type="ECO:0000313" key="2">
    <source>
        <dbReference type="EMBL" id="PLS01076.1"/>
    </source>
</evidence>
<organism evidence="2 3">
    <name type="scientific">Neobacillus cucumis</name>
    <dbReference type="NCBI Taxonomy" id="1740721"/>
    <lineage>
        <taxon>Bacteria</taxon>
        <taxon>Bacillati</taxon>
        <taxon>Bacillota</taxon>
        <taxon>Bacilli</taxon>
        <taxon>Bacillales</taxon>
        <taxon>Bacillaceae</taxon>
        <taxon>Neobacillus</taxon>
    </lineage>
</organism>
<reference evidence="2 3" key="1">
    <citation type="submission" date="2017-11" db="EMBL/GenBank/DDBJ databases">
        <title>Comparitive Functional Genomics of Dry Heat Resistant strains isolated from the Viking Spacecraft.</title>
        <authorList>
            <person name="Seuylemezian A."/>
            <person name="Cooper K."/>
            <person name="Vaishampayan P."/>
        </authorList>
    </citation>
    <scope>NUCLEOTIDE SEQUENCE [LARGE SCALE GENOMIC DNA]</scope>
    <source>
        <strain evidence="2 3">V32-6</strain>
    </source>
</reference>
<dbReference type="Proteomes" id="UP000234950">
    <property type="component" value="Unassembled WGS sequence"/>
</dbReference>
<dbReference type="InterPro" id="IPR050312">
    <property type="entry name" value="IolE/XylAMocC-like"/>
</dbReference>
<dbReference type="InterPro" id="IPR036237">
    <property type="entry name" value="Xyl_isomerase-like_sf"/>
</dbReference>
<dbReference type="PANTHER" id="PTHR12110:SF41">
    <property type="entry name" value="INOSOSE DEHYDRATASE"/>
    <property type="match status" value="1"/>
</dbReference>
<name>A0A2N5H6E3_9BACI</name>
<dbReference type="PANTHER" id="PTHR12110">
    <property type="entry name" value="HYDROXYPYRUVATE ISOMERASE"/>
    <property type="match status" value="1"/>
</dbReference>
<keyword evidence="3" id="KW-1185">Reference proteome</keyword>
<proteinExistence type="predicted"/>
<accession>A0A2N5H6E3</accession>